<evidence type="ECO:0000256" key="3">
    <source>
        <dbReference type="ARBA" id="ARBA00022519"/>
    </source>
</evidence>
<keyword evidence="9 10" id="KW-0464">Manganese</keyword>
<evidence type="ECO:0000256" key="6">
    <source>
        <dbReference type="ARBA" id="ARBA00022801"/>
    </source>
</evidence>
<dbReference type="RefSeq" id="WP_058025916.1">
    <property type="nucleotide sequence ID" value="NZ_LNDJ01000129.1"/>
</dbReference>
<comment type="pathway">
    <text evidence="10">Glycolipid biosynthesis; lipid IV(A) biosynthesis; lipid IV(A) from (3R)-3-hydroxytetradecanoyl-[acyl-carrier-protein] and UDP-N-acetyl-alpha-D-glucosamine: step 4/6.</text>
</comment>
<dbReference type="STRING" id="554343.AS194_03400"/>
<organism evidence="12 13">
    <name type="scientific">Psychrobacter piscatorii</name>
    <dbReference type="NCBI Taxonomy" id="554343"/>
    <lineage>
        <taxon>Bacteria</taxon>
        <taxon>Pseudomonadati</taxon>
        <taxon>Pseudomonadota</taxon>
        <taxon>Gammaproteobacteria</taxon>
        <taxon>Moraxellales</taxon>
        <taxon>Moraxellaceae</taxon>
        <taxon>Psychrobacter</taxon>
    </lineage>
</organism>
<dbReference type="SUPFAM" id="SSF56300">
    <property type="entry name" value="Metallo-dependent phosphatases"/>
    <property type="match status" value="1"/>
</dbReference>
<dbReference type="Gene3D" id="3.60.21.10">
    <property type="match status" value="1"/>
</dbReference>
<feature type="binding site" evidence="10">
    <location>
        <position position="152"/>
    </location>
    <ligand>
        <name>substrate</name>
    </ligand>
</feature>
<keyword evidence="5 10" id="KW-0479">Metal-binding</keyword>
<comment type="function">
    <text evidence="10">Hydrolyzes the pyrophosphate bond of UDP-2,3-diacylglucosamine to yield 2,3-diacylglucosamine 1-phosphate (lipid X) and UMP by catalyzing the attack of water at the alpha-P atom. Involved in the biosynthesis of lipid A, a phosphorylated glycolipid that anchors the lipopolysaccharide to the outer membrane of the cell.</text>
</comment>
<dbReference type="GO" id="GO:0030145">
    <property type="term" value="F:manganese ion binding"/>
    <property type="evidence" value="ECO:0007669"/>
    <property type="project" value="UniProtKB-UniRule"/>
</dbReference>
<evidence type="ECO:0000256" key="10">
    <source>
        <dbReference type="HAMAP-Rule" id="MF_00575"/>
    </source>
</evidence>
<evidence type="ECO:0000313" key="12">
    <source>
        <dbReference type="EMBL" id="KRU21293.1"/>
    </source>
</evidence>
<dbReference type="PANTHER" id="PTHR34990">
    <property type="entry name" value="UDP-2,3-DIACYLGLUCOSAMINE HYDROLASE-RELATED"/>
    <property type="match status" value="1"/>
</dbReference>
<comment type="cofactor">
    <cofactor evidence="10">
        <name>Mn(2+)</name>
        <dbReference type="ChEBI" id="CHEBI:29035"/>
    </cofactor>
    <text evidence="10">Binds 2 Mn(2+) ions per subunit in a binuclear metal center.</text>
</comment>
<accession>A0A0T6DP99</accession>
<comment type="similarity">
    <text evidence="10">Belongs to the LpxH family.</text>
</comment>
<sequence length="295" mass="34181">MQRFNHLITTRPHQVRQVLISDLHLSPQEPALVQAFLALLDDCLALPALKRLFILGDWFEVWLGDDMYLSLLKEERLEDEQITHWLTPLIAKLKQLRINGCEILVMHGNRDFLLGQPFCNLFGGELISEPYTLTVGQQSYRLEHGDALCTDDKKYQLFRKIMRNRLTQWYLLNKSLEKRLAIADNMRKKSQQNNATKAAYIMDVNDEAVRQAITDSDALLHGHTHRPDIHQATADKKRYVLGDWRLLDKDTRQPKVSAVIGAVTDDQHSNDRLNSNNLSSDDAEFELYEFECLIR</sequence>
<dbReference type="PANTHER" id="PTHR34990:SF1">
    <property type="entry name" value="UDP-2,3-DIACYLGLUCOSAMINE HYDROLASE"/>
    <property type="match status" value="1"/>
</dbReference>
<evidence type="ECO:0000256" key="2">
    <source>
        <dbReference type="ARBA" id="ARBA00022516"/>
    </source>
</evidence>
<feature type="binding site" evidence="10">
    <location>
        <position position="57"/>
    </location>
    <ligand>
        <name>Mn(2+)</name>
        <dbReference type="ChEBI" id="CHEBI:29035"/>
        <label>2</label>
    </ligand>
</feature>
<dbReference type="NCBIfam" id="NF003743">
    <property type="entry name" value="PRK05340.1"/>
    <property type="match status" value="1"/>
</dbReference>
<feature type="binding site" evidence="10">
    <location>
        <position position="109"/>
    </location>
    <ligand>
        <name>Mn(2+)</name>
        <dbReference type="ChEBI" id="CHEBI:29035"/>
        <label>2</label>
    </ligand>
</feature>
<keyword evidence="13" id="KW-1185">Reference proteome</keyword>
<gene>
    <name evidence="10" type="primary">lpxH</name>
    <name evidence="12" type="ORF">AS194_03400</name>
</gene>
<feature type="binding site" evidence="10">
    <location>
        <position position="190"/>
    </location>
    <ligand>
        <name>substrate</name>
    </ligand>
</feature>
<feature type="binding site" evidence="10">
    <location>
        <position position="197"/>
    </location>
    <ligand>
        <name>substrate</name>
    </ligand>
</feature>
<dbReference type="InterPro" id="IPR004843">
    <property type="entry name" value="Calcineurin-like_PHP"/>
</dbReference>
<dbReference type="UniPathway" id="UPA00359">
    <property type="reaction ID" value="UER00480"/>
</dbReference>
<feature type="binding site" evidence="10">
    <location>
        <position position="223"/>
    </location>
    <ligand>
        <name>Mn(2+)</name>
        <dbReference type="ChEBI" id="CHEBI:29035"/>
        <label>2</label>
    </ligand>
</feature>
<feature type="binding site" evidence="10">
    <location>
        <position position="194"/>
    </location>
    <ligand>
        <name>substrate</name>
    </ligand>
</feature>
<proteinExistence type="inferred from homology"/>
<comment type="catalytic activity">
    <reaction evidence="10">
        <text>UDP-2-N,3-O-bis[(3R)-3-hydroxytetradecanoyl]-alpha-D-glucosamine + H2O = 2-N,3-O-bis[(3R)-3-hydroxytetradecanoyl]-alpha-D-glucosaminyl 1-phosphate + UMP + 2 H(+)</text>
        <dbReference type="Rhea" id="RHEA:25213"/>
        <dbReference type="ChEBI" id="CHEBI:15377"/>
        <dbReference type="ChEBI" id="CHEBI:15378"/>
        <dbReference type="ChEBI" id="CHEBI:57865"/>
        <dbReference type="ChEBI" id="CHEBI:57957"/>
        <dbReference type="ChEBI" id="CHEBI:78847"/>
        <dbReference type="EC" id="3.6.1.54"/>
    </reaction>
</comment>
<dbReference type="EMBL" id="LNDJ01000129">
    <property type="protein sequence ID" value="KRU21293.1"/>
    <property type="molecule type" value="Genomic_DNA"/>
</dbReference>
<dbReference type="GO" id="GO:0008758">
    <property type="term" value="F:UDP-2,3-diacylglucosamine hydrolase activity"/>
    <property type="evidence" value="ECO:0007669"/>
    <property type="project" value="UniProtKB-UniRule"/>
</dbReference>
<evidence type="ECO:0000256" key="7">
    <source>
        <dbReference type="ARBA" id="ARBA00023098"/>
    </source>
</evidence>
<comment type="caution">
    <text evidence="12">The sequence shown here is derived from an EMBL/GenBank/DDBJ whole genome shotgun (WGS) entry which is preliminary data.</text>
</comment>
<keyword evidence="3 10" id="KW-0997">Cell inner membrane</keyword>
<feature type="domain" description="Calcineurin-like phosphoesterase" evidence="11">
    <location>
        <begin position="18"/>
        <end position="227"/>
    </location>
</feature>
<reference evidence="12 13" key="1">
    <citation type="submission" date="2015-11" db="EMBL/GenBank/DDBJ databases">
        <title>Permanent draft genome of Psychrobacter piscatorii LQ58.</title>
        <authorList>
            <person name="Zhou M."/>
            <person name="Dong B."/>
            <person name="Liu Q."/>
        </authorList>
    </citation>
    <scope>NUCLEOTIDE SEQUENCE [LARGE SCALE GENOMIC DNA]</scope>
    <source>
        <strain evidence="12 13">LQ58</strain>
    </source>
</reference>
<keyword evidence="4 10" id="KW-0441">Lipid A biosynthesis</keyword>
<keyword evidence="2 10" id="KW-0444">Lipid biosynthesis</keyword>
<feature type="binding site" evidence="10">
    <location>
        <position position="225"/>
    </location>
    <ligand>
        <name>Mn(2+)</name>
        <dbReference type="ChEBI" id="CHEBI:29035"/>
        <label>1</label>
    </ligand>
</feature>
<evidence type="ECO:0000256" key="8">
    <source>
        <dbReference type="ARBA" id="ARBA00023136"/>
    </source>
</evidence>
<keyword evidence="7 10" id="KW-0443">Lipid metabolism</keyword>
<feature type="binding site" evidence="10">
    <location>
        <position position="144"/>
    </location>
    <ligand>
        <name>Mn(2+)</name>
        <dbReference type="ChEBI" id="CHEBI:29035"/>
        <label>2</label>
    </ligand>
</feature>
<keyword evidence="1 10" id="KW-1003">Cell membrane</keyword>
<keyword evidence="6 10" id="KW-0378">Hydrolase</keyword>
<dbReference type="InterPro" id="IPR043461">
    <property type="entry name" value="LpxH-like"/>
</dbReference>
<dbReference type="InterPro" id="IPR010138">
    <property type="entry name" value="UDP-diacylglucosamine_Hdrlase"/>
</dbReference>
<protein>
    <recommendedName>
        <fullName evidence="10">UDP-2,3-diacylglucosamine hydrolase</fullName>
        <ecNumber evidence="10">3.6.1.54</ecNumber>
    </recommendedName>
    <alternativeName>
        <fullName evidence="10">UDP-2,3-diacylglucosamine diphosphatase</fullName>
    </alternativeName>
</protein>
<dbReference type="GO" id="GO:0019897">
    <property type="term" value="C:extrinsic component of plasma membrane"/>
    <property type="evidence" value="ECO:0007669"/>
    <property type="project" value="UniProtKB-UniRule"/>
</dbReference>
<dbReference type="Pfam" id="PF00149">
    <property type="entry name" value="Metallophos"/>
    <property type="match status" value="1"/>
</dbReference>
<feature type="binding site" evidence="10">
    <location>
        <begin position="109"/>
        <end position="110"/>
    </location>
    <ligand>
        <name>substrate</name>
    </ligand>
</feature>
<keyword evidence="8 10" id="KW-0472">Membrane</keyword>
<feature type="binding site" evidence="10">
    <location>
        <position position="57"/>
    </location>
    <ligand>
        <name>Mn(2+)</name>
        <dbReference type="ChEBI" id="CHEBI:29035"/>
        <label>1</label>
    </ligand>
</feature>
<feature type="binding site" evidence="10">
    <location>
        <position position="24"/>
    </location>
    <ligand>
        <name>Mn(2+)</name>
        <dbReference type="ChEBI" id="CHEBI:29035"/>
        <label>1</label>
    </ligand>
</feature>
<evidence type="ECO:0000256" key="9">
    <source>
        <dbReference type="ARBA" id="ARBA00023211"/>
    </source>
</evidence>
<dbReference type="GO" id="GO:0005737">
    <property type="term" value="C:cytoplasm"/>
    <property type="evidence" value="ECO:0007669"/>
    <property type="project" value="InterPro"/>
</dbReference>
<dbReference type="GO" id="GO:0009245">
    <property type="term" value="P:lipid A biosynthetic process"/>
    <property type="evidence" value="ECO:0007669"/>
    <property type="project" value="UniProtKB-UniRule"/>
</dbReference>
<dbReference type="AlphaFoldDB" id="A0A0T6DP99"/>
<dbReference type="Proteomes" id="UP000051202">
    <property type="component" value="Unassembled WGS sequence"/>
</dbReference>
<dbReference type="CDD" id="cd07398">
    <property type="entry name" value="MPP_YbbF-LpxH"/>
    <property type="match status" value="1"/>
</dbReference>
<comment type="subcellular location">
    <subcellularLocation>
        <location evidence="10">Cell inner membrane</location>
        <topology evidence="10">Peripheral membrane protein</topology>
        <orientation evidence="10">Cytoplasmic side</orientation>
    </subcellularLocation>
</comment>
<evidence type="ECO:0000256" key="5">
    <source>
        <dbReference type="ARBA" id="ARBA00022723"/>
    </source>
</evidence>
<evidence type="ECO:0000259" key="11">
    <source>
        <dbReference type="Pfam" id="PF00149"/>
    </source>
</evidence>
<dbReference type="EC" id="3.6.1.54" evidence="10"/>
<feature type="binding site" evidence="10">
    <location>
        <position position="22"/>
    </location>
    <ligand>
        <name>Mn(2+)</name>
        <dbReference type="ChEBI" id="CHEBI:29035"/>
        <label>1</label>
    </ligand>
</feature>
<dbReference type="InterPro" id="IPR029052">
    <property type="entry name" value="Metallo-depent_PP-like"/>
</dbReference>
<evidence type="ECO:0000313" key="13">
    <source>
        <dbReference type="Proteomes" id="UP000051202"/>
    </source>
</evidence>
<evidence type="ECO:0000256" key="4">
    <source>
        <dbReference type="ARBA" id="ARBA00022556"/>
    </source>
</evidence>
<feature type="binding site" evidence="10">
    <location>
        <position position="223"/>
    </location>
    <ligand>
        <name>substrate</name>
    </ligand>
</feature>
<name>A0A0T6DP99_9GAMM</name>
<evidence type="ECO:0000256" key="1">
    <source>
        <dbReference type="ARBA" id="ARBA00022475"/>
    </source>
</evidence>
<dbReference type="HAMAP" id="MF_00575">
    <property type="entry name" value="LpxH"/>
    <property type="match status" value="1"/>
</dbReference>